<dbReference type="Proteomes" id="UP000305654">
    <property type="component" value="Unassembled WGS sequence"/>
</dbReference>
<dbReference type="InterPro" id="IPR050463">
    <property type="entry name" value="Gfo/Idh/MocA_oxidrdct_glycsds"/>
</dbReference>
<dbReference type="InterPro" id="IPR000683">
    <property type="entry name" value="Gfo/Idh/MocA-like_OxRdtase_N"/>
</dbReference>
<protein>
    <submittedName>
        <fullName evidence="4">Gfo/Idh/MocA family oxidoreductase</fullName>
    </submittedName>
</protein>
<evidence type="ECO:0000313" key="5">
    <source>
        <dbReference type="Proteomes" id="UP000305654"/>
    </source>
</evidence>
<dbReference type="InterPro" id="IPR036291">
    <property type="entry name" value="NAD(P)-bd_dom_sf"/>
</dbReference>
<reference evidence="4 5" key="1">
    <citation type="submission" date="2019-05" db="EMBL/GenBank/DDBJ databases">
        <authorList>
            <person name="Pankratov T."/>
            <person name="Grouzdev D."/>
        </authorList>
    </citation>
    <scope>NUCLEOTIDE SEQUENCE [LARGE SCALE GENOMIC DNA]</scope>
    <source>
        <strain evidence="4 5">KEBCLARHB70R</strain>
    </source>
</reference>
<dbReference type="Pfam" id="PF01408">
    <property type="entry name" value="GFO_IDH_MocA"/>
    <property type="match status" value="1"/>
</dbReference>
<name>A0A5R9J225_9PROT</name>
<gene>
    <name evidence="4" type="ORF">FE263_18795</name>
</gene>
<dbReference type="OrthoDB" id="9792935at2"/>
<keyword evidence="1" id="KW-0560">Oxidoreductase</keyword>
<dbReference type="Gene3D" id="3.40.50.720">
    <property type="entry name" value="NAD(P)-binding Rossmann-like Domain"/>
    <property type="match status" value="1"/>
</dbReference>
<dbReference type="AlphaFoldDB" id="A0A5R9J225"/>
<dbReference type="InterPro" id="IPR055170">
    <property type="entry name" value="GFO_IDH_MocA-like_dom"/>
</dbReference>
<accession>A0A5R9J225</accession>
<proteinExistence type="predicted"/>
<dbReference type="SUPFAM" id="SSF51735">
    <property type="entry name" value="NAD(P)-binding Rossmann-fold domains"/>
    <property type="match status" value="1"/>
</dbReference>
<evidence type="ECO:0000256" key="1">
    <source>
        <dbReference type="ARBA" id="ARBA00023002"/>
    </source>
</evidence>
<keyword evidence="5" id="KW-1185">Reference proteome</keyword>
<evidence type="ECO:0000259" key="3">
    <source>
        <dbReference type="Pfam" id="PF22725"/>
    </source>
</evidence>
<evidence type="ECO:0000313" key="4">
    <source>
        <dbReference type="EMBL" id="TLU70913.1"/>
    </source>
</evidence>
<dbReference type="PANTHER" id="PTHR43818:SF11">
    <property type="entry name" value="BCDNA.GH03377"/>
    <property type="match status" value="1"/>
</dbReference>
<evidence type="ECO:0000259" key="2">
    <source>
        <dbReference type="Pfam" id="PF01408"/>
    </source>
</evidence>
<dbReference type="GO" id="GO:0000166">
    <property type="term" value="F:nucleotide binding"/>
    <property type="evidence" value="ECO:0007669"/>
    <property type="project" value="InterPro"/>
</dbReference>
<dbReference type="PANTHER" id="PTHR43818">
    <property type="entry name" value="BCDNA.GH03377"/>
    <property type="match status" value="1"/>
</dbReference>
<dbReference type="SUPFAM" id="SSF55347">
    <property type="entry name" value="Glyceraldehyde-3-phosphate dehydrogenase-like, C-terminal domain"/>
    <property type="match status" value="1"/>
</dbReference>
<dbReference type="EMBL" id="VCDI01000009">
    <property type="protein sequence ID" value="TLU70913.1"/>
    <property type="molecule type" value="Genomic_DNA"/>
</dbReference>
<dbReference type="Gene3D" id="3.30.360.10">
    <property type="entry name" value="Dihydrodipicolinate Reductase, domain 2"/>
    <property type="match status" value="1"/>
</dbReference>
<dbReference type="GO" id="GO:0016491">
    <property type="term" value="F:oxidoreductase activity"/>
    <property type="evidence" value="ECO:0007669"/>
    <property type="project" value="UniProtKB-KW"/>
</dbReference>
<feature type="domain" description="Gfo/Idh/MocA-like oxidoreductase N-terminal" evidence="2">
    <location>
        <begin position="23"/>
        <end position="138"/>
    </location>
</feature>
<dbReference type="Pfam" id="PF22725">
    <property type="entry name" value="GFO_IDH_MocA_C3"/>
    <property type="match status" value="1"/>
</dbReference>
<sequence>MHQAPRTGRPAGAVGVIAVAGPLNWGIVGYGWVARDFAAPAIQAAGHRVHAIHDPSATAQAAARAAGIVAHSSVDALLADPAVEIVYVATPNHRHRDPAVAALETGRPVLCEKPMAATVVEAEAIAAAAIRTGVLYGTAFDQRHHPSHAAMRDMLRNGRLGTVTAIRICYACWLGADWSATEDASNWRIDPAAAGGGALMDLAPHGLDLVHFLLGDPIETVTALVQHRVHRYAVDDGAMILGRTRGGVLASLHVAYNHPESLPRRRLEVIGTGGMLVAENTMGQEPGGSLILHDAASGQATPIAVENAHASPFTRQMNAFGEAVRGGPRDDFDAVRDLRTMRLLQRAYDQSAALAESPACR</sequence>
<feature type="domain" description="GFO/IDH/MocA-like oxidoreductase" evidence="3">
    <location>
        <begin position="149"/>
        <end position="276"/>
    </location>
</feature>
<organism evidence="4 5">
    <name type="scientific">Lichenicoccus roseus</name>
    <dbReference type="NCBI Taxonomy" id="2683649"/>
    <lineage>
        <taxon>Bacteria</taxon>
        <taxon>Pseudomonadati</taxon>
        <taxon>Pseudomonadota</taxon>
        <taxon>Alphaproteobacteria</taxon>
        <taxon>Acetobacterales</taxon>
        <taxon>Acetobacteraceae</taxon>
        <taxon>Lichenicoccus</taxon>
    </lineage>
</organism>
<comment type="caution">
    <text evidence="4">The sequence shown here is derived from an EMBL/GenBank/DDBJ whole genome shotgun (WGS) entry which is preliminary data.</text>
</comment>